<feature type="compositionally biased region" description="Basic and acidic residues" evidence="6">
    <location>
        <begin position="33"/>
        <end position="42"/>
    </location>
</feature>
<keyword evidence="2 7" id="KW-0732">Signal</keyword>
<proteinExistence type="predicted"/>
<keyword evidence="5" id="KW-0449">Lipoprotein</keyword>
<evidence type="ECO:0000313" key="9">
    <source>
        <dbReference type="Proteomes" id="UP000261111"/>
    </source>
</evidence>
<evidence type="ECO:0000256" key="6">
    <source>
        <dbReference type="SAM" id="MobiDB-lite"/>
    </source>
</evidence>
<dbReference type="Gene3D" id="3.40.190.10">
    <property type="entry name" value="Periplasmic binding protein-like II"/>
    <property type="match status" value="2"/>
</dbReference>
<evidence type="ECO:0000313" key="8">
    <source>
        <dbReference type="EMBL" id="RGC29512.1"/>
    </source>
</evidence>
<evidence type="ECO:0000256" key="2">
    <source>
        <dbReference type="ARBA" id="ARBA00022729"/>
    </source>
</evidence>
<protein>
    <submittedName>
        <fullName evidence="8">Extracellular solute-binding protein</fullName>
    </submittedName>
</protein>
<evidence type="ECO:0000256" key="3">
    <source>
        <dbReference type="ARBA" id="ARBA00023136"/>
    </source>
</evidence>
<evidence type="ECO:0000256" key="5">
    <source>
        <dbReference type="ARBA" id="ARBA00023288"/>
    </source>
</evidence>
<evidence type="ECO:0000256" key="4">
    <source>
        <dbReference type="ARBA" id="ARBA00023139"/>
    </source>
</evidence>
<dbReference type="PROSITE" id="PS51257">
    <property type="entry name" value="PROKAR_LIPOPROTEIN"/>
    <property type="match status" value="1"/>
</dbReference>
<keyword evidence="3" id="KW-0472">Membrane</keyword>
<dbReference type="AlphaFoldDB" id="A0A3E2WQM0"/>
<dbReference type="Pfam" id="PF01547">
    <property type="entry name" value="SBP_bac_1"/>
    <property type="match status" value="1"/>
</dbReference>
<dbReference type="EMBL" id="QVIA01000016">
    <property type="protein sequence ID" value="RGC29512.1"/>
    <property type="molecule type" value="Genomic_DNA"/>
</dbReference>
<gene>
    <name evidence="8" type="ORF">DWX41_14615</name>
</gene>
<feature type="compositionally biased region" description="Polar residues" evidence="6">
    <location>
        <begin position="43"/>
        <end position="53"/>
    </location>
</feature>
<keyword evidence="1" id="KW-1003">Cell membrane</keyword>
<dbReference type="Proteomes" id="UP000261111">
    <property type="component" value="Unassembled WGS sequence"/>
</dbReference>
<sequence length="451" mass="48792">MEENSMKLKKVASVVLALTMVAGLAACGSSSDGDSKSGDAKTSESSGNGTEKTTLTMWSWSPITRTCDKMIEAFEKENPDIKIEFTYYNYDPEYLSALSAAAASDNLPDIIGLQPGSLTAQYADYLMDYSSYAQEEWGDNWKDNYPDMIADQIQMGNKPGDEGNYILPVEAQVISIVYNKNVFEKYGLDIPKTYDEFKAVCKTLNDNGVAPLFFGGANGWQCVNLFTMLCSQLDTTIFDKAQSGEIKWTDPAMVEAMSNFKLMFDDGIVQTGAMSADANTNGTPAFVSDSAAMMALGSWWCQEFTAEDPATTIADWDFGFFYLPAVGTAKNPATPVGGIDFGYGITKNCKNPDAAWKALKSFSAGAGIQACVDDVNNLPAFKGIEPKNTELNKDLVEQYNSFSEDLNSAMNQRIGEPTIETALQNALAGVGSGELTPEQGCQAVQDAQDAL</sequence>
<reference evidence="8 9" key="1">
    <citation type="submission" date="2018-08" db="EMBL/GenBank/DDBJ databases">
        <title>A genome reference for cultivated species of the human gut microbiota.</title>
        <authorList>
            <person name="Zou Y."/>
            <person name="Xue W."/>
            <person name="Luo G."/>
        </authorList>
    </citation>
    <scope>NUCLEOTIDE SEQUENCE [LARGE SCALE GENOMIC DNA]</scope>
    <source>
        <strain evidence="8 9">AF19-21</strain>
    </source>
</reference>
<feature type="signal peptide" evidence="7">
    <location>
        <begin position="1"/>
        <end position="25"/>
    </location>
</feature>
<evidence type="ECO:0000256" key="1">
    <source>
        <dbReference type="ARBA" id="ARBA00022475"/>
    </source>
</evidence>
<keyword evidence="4" id="KW-0564">Palmitate</keyword>
<name>A0A3E2WQM0_9FIRM</name>
<feature type="chain" id="PRO_5038720606" evidence="7">
    <location>
        <begin position="26"/>
        <end position="451"/>
    </location>
</feature>
<dbReference type="PANTHER" id="PTHR43649:SF33">
    <property type="entry name" value="POLYGALACTURONAN_RHAMNOGALACTURONAN-BINDING PROTEIN YTCQ"/>
    <property type="match status" value="1"/>
</dbReference>
<accession>A0A3E2WQM0</accession>
<feature type="region of interest" description="Disordered" evidence="6">
    <location>
        <begin position="28"/>
        <end position="53"/>
    </location>
</feature>
<comment type="caution">
    <text evidence="8">The sequence shown here is derived from an EMBL/GenBank/DDBJ whole genome shotgun (WGS) entry which is preliminary data.</text>
</comment>
<organism evidence="8 9">
    <name type="scientific">Hungatella hathewayi</name>
    <dbReference type="NCBI Taxonomy" id="154046"/>
    <lineage>
        <taxon>Bacteria</taxon>
        <taxon>Bacillati</taxon>
        <taxon>Bacillota</taxon>
        <taxon>Clostridia</taxon>
        <taxon>Lachnospirales</taxon>
        <taxon>Lachnospiraceae</taxon>
        <taxon>Hungatella</taxon>
    </lineage>
</organism>
<dbReference type="InterPro" id="IPR050490">
    <property type="entry name" value="Bact_solute-bd_prot1"/>
</dbReference>
<dbReference type="PANTHER" id="PTHR43649">
    <property type="entry name" value="ARABINOSE-BINDING PROTEIN-RELATED"/>
    <property type="match status" value="1"/>
</dbReference>
<dbReference type="InterPro" id="IPR006059">
    <property type="entry name" value="SBP"/>
</dbReference>
<dbReference type="SUPFAM" id="SSF53850">
    <property type="entry name" value="Periplasmic binding protein-like II"/>
    <property type="match status" value="1"/>
</dbReference>
<evidence type="ECO:0000256" key="7">
    <source>
        <dbReference type="SAM" id="SignalP"/>
    </source>
</evidence>